<dbReference type="RefSeq" id="WP_305906901.1">
    <property type="nucleotide sequence ID" value="NZ_CP157743.1"/>
</dbReference>
<proteinExistence type="predicted"/>
<accession>A0AAU7NTP5</accession>
<evidence type="ECO:0000313" key="3">
    <source>
        <dbReference type="EMBL" id="XBS20334.1"/>
    </source>
</evidence>
<evidence type="ECO:0000256" key="1">
    <source>
        <dbReference type="SAM" id="MobiDB-lite"/>
    </source>
</evidence>
<dbReference type="KEGG" id="mech:Q9L42_018605"/>
<keyword evidence="2" id="KW-0472">Membrane</keyword>
<dbReference type="Proteomes" id="UP001225378">
    <property type="component" value="Chromosome"/>
</dbReference>
<feature type="compositionally biased region" description="Gly residues" evidence="1">
    <location>
        <begin position="45"/>
        <end position="59"/>
    </location>
</feature>
<protein>
    <submittedName>
        <fullName evidence="3">Uncharacterized protein</fullName>
    </submittedName>
</protein>
<evidence type="ECO:0000256" key="2">
    <source>
        <dbReference type="SAM" id="Phobius"/>
    </source>
</evidence>
<reference evidence="3 4" key="1">
    <citation type="journal article" date="2024" name="Microbiology">
        <title>Methylomarinum rosea sp. nov., a novel halophilic methanotrophic bacterium from the hypersaline Lake Elton.</title>
        <authorList>
            <person name="Suleimanov R.Z."/>
            <person name="Oshkin I.Y."/>
            <person name="Danilova O.V."/>
            <person name="Suzina N.E."/>
            <person name="Dedysh S.N."/>
        </authorList>
    </citation>
    <scope>NUCLEOTIDE SEQUENCE [LARGE SCALE GENOMIC DNA]</scope>
    <source>
        <strain evidence="3 4">Ch1-1</strain>
    </source>
</reference>
<sequence>MCITDRNPYLKVLSVVSTLMIAMALGLSTLNLAYAEDHGSDHGGGHGSAGRGHAGGGHSGGDHGRGRQGNYDPGRERGHGGGAKAVENTVLKSGGRPVWAQEGLPEVELGRLNAARAPAHVLQKALGKAHEELESNPTGEIHAPLQNIALYKEAVTQGDLSKAARYLGFAAEKRMPINAEMVEALNIILGVSVPDNQAMADMADQVRQGILEAHDAGEIEDHH</sequence>
<dbReference type="EMBL" id="CP157743">
    <property type="protein sequence ID" value="XBS20334.1"/>
    <property type="molecule type" value="Genomic_DNA"/>
</dbReference>
<organism evidence="3 4">
    <name type="scientific">Methylomarinum roseum</name>
    <dbReference type="NCBI Taxonomy" id="3067653"/>
    <lineage>
        <taxon>Bacteria</taxon>
        <taxon>Pseudomonadati</taxon>
        <taxon>Pseudomonadota</taxon>
        <taxon>Gammaproteobacteria</taxon>
        <taxon>Methylococcales</taxon>
        <taxon>Methylococcaceae</taxon>
        <taxon>Methylomarinum</taxon>
    </lineage>
</organism>
<keyword evidence="2" id="KW-1133">Transmembrane helix</keyword>
<feature type="region of interest" description="Disordered" evidence="1">
    <location>
        <begin position="40"/>
        <end position="88"/>
    </location>
</feature>
<gene>
    <name evidence="3" type="ORF">Q9L42_018605</name>
</gene>
<keyword evidence="4" id="KW-1185">Reference proteome</keyword>
<dbReference type="AlphaFoldDB" id="A0AAU7NTP5"/>
<keyword evidence="2" id="KW-0812">Transmembrane</keyword>
<evidence type="ECO:0000313" key="4">
    <source>
        <dbReference type="Proteomes" id="UP001225378"/>
    </source>
</evidence>
<name>A0AAU7NTP5_9GAMM</name>
<feature type="transmembrane region" description="Helical" evidence="2">
    <location>
        <begin position="12"/>
        <end position="34"/>
    </location>
</feature>